<dbReference type="PANTHER" id="PTHR43308">
    <property type="entry name" value="OUTER MEMBRANE PROTEIN ALPHA-RELATED"/>
    <property type="match status" value="1"/>
</dbReference>
<dbReference type="EMBL" id="JACJPW010000037">
    <property type="protein sequence ID" value="MBD2182486.1"/>
    <property type="molecule type" value="Genomic_DNA"/>
</dbReference>
<dbReference type="Gene3D" id="2.40.160.180">
    <property type="entry name" value="Carbohydrate-selective porin OprB"/>
    <property type="match status" value="1"/>
</dbReference>
<gene>
    <name evidence="4" type="ORF">H6G03_15515</name>
</gene>
<feature type="signal peptide" evidence="2">
    <location>
        <begin position="1"/>
        <end position="23"/>
    </location>
</feature>
<sequence>MSKIFCKVLKLSLAILSTSYFLSCGTRGQTAIALEELVVEQTGDLTNLTTSFPDTPIVEPGKNNRDRLSPVALEPELTPTQPDTSLPLINPYRKASTHTRGMGQVNSVSQLSDVQPTDWAFQALQNLVELYGCLEGYPDRTFRGNRAMTRYEFAAGLNACLEKITELIAAGGKNSVRPEDLAALNRVATEFQAELATLRGRIDSLEPKIATLEAEQFSTTTKLSGWLIWAANTGTIQGESPERDDPNATLFTYLLLNFRSSFTGKDQLLTQLVMGTGSAVNEASNLTPAILSFLDYSGFNPQVRIRRLRYNFPITDDLQASIFARGNTADYVDFNRYANDSSLDFSTFLFLYNPLLLGGDPTGSGVALTWNPGQGPLTFKAVYRADAAADPDSRTTNVFFSDPSRAGKDKRGGLFGDPNLTVFEAEYIPSERFALRLSYSLGSQGGDGYSTIASNFEFVPIKGIALFGRFGYALDYSDVLFTGTTDDDAKPIYWMGGFSFPDILGKGTSAGFAVGQPFVESSVGDVTQLNMEAFYRFPVNDNISITPFVQVITNPGNRSSEGTLYTGTLRMFFGF</sequence>
<dbReference type="InterPro" id="IPR051465">
    <property type="entry name" value="Cell_Envelope_Struct_Comp"/>
</dbReference>
<dbReference type="Pfam" id="PF00395">
    <property type="entry name" value="SLH"/>
    <property type="match status" value="1"/>
</dbReference>
<evidence type="ECO:0000256" key="2">
    <source>
        <dbReference type="RuleBase" id="RU363072"/>
    </source>
</evidence>
<dbReference type="AlphaFoldDB" id="A0A926VEI2"/>
<dbReference type="GO" id="GO:0016020">
    <property type="term" value="C:membrane"/>
    <property type="evidence" value="ECO:0007669"/>
    <property type="project" value="InterPro"/>
</dbReference>
<dbReference type="Pfam" id="PF04966">
    <property type="entry name" value="OprB"/>
    <property type="match status" value="1"/>
</dbReference>
<dbReference type="RefSeq" id="WP_190465297.1">
    <property type="nucleotide sequence ID" value="NZ_JACJPW010000037.1"/>
</dbReference>
<dbReference type="InterPro" id="IPR047684">
    <property type="entry name" value="Por_som-like"/>
</dbReference>
<dbReference type="GO" id="GO:0015288">
    <property type="term" value="F:porin activity"/>
    <property type="evidence" value="ECO:0007669"/>
    <property type="project" value="InterPro"/>
</dbReference>
<keyword evidence="2" id="KW-0732">Signal</keyword>
<evidence type="ECO:0000313" key="4">
    <source>
        <dbReference type="EMBL" id="MBD2182486.1"/>
    </source>
</evidence>
<evidence type="ECO:0000259" key="3">
    <source>
        <dbReference type="PROSITE" id="PS51272"/>
    </source>
</evidence>
<accession>A0A926VEI2</accession>
<feature type="chain" id="PRO_5038162849" evidence="2">
    <location>
        <begin position="24"/>
        <end position="575"/>
    </location>
</feature>
<dbReference type="Proteomes" id="UP000641646">
    <property type="component" value="Unassembled WGS sequence"/>
</dbReference>
<dbReference type="InterPro" id="IPR007049">
    <property type="entry name" value="Carb-sel_porin_OprB"/>
</dbReference>
<comment type="similarity">
    <text evidence="1 2">Belongs to the OprB family.</text>
</comment>
<dbReference type="PROSITE" id="PS51272">
    <property type="entry name" value="SLH"/>
    <property type="match status" value="1"/>
</dbReference>
<keyword evidence="5" id="KW-1185">Reference proteome</keyword>
<name>A0A926VEI2_9CYAN</name>
<proteinExistence type="inferred from homology"/>
<evidence type="ECO:0000256" key="1">
    <source>
        <dbReference type="ARBA" id="ARBA00008769"/>
    </source>
</evidence>
<dbReference type="NCBIfam" id="NF033921">
    <property type="entry name" value="por_somb"/>
    <property type="match status" value="1"/>
</dbReference>
<protein>
    <submittedName>
        <fullName evidence="4">Carbohydrate porin</fullName>
    </submittedName>
</protein>
<dbReference type="InterPro" id="IPR001119">
    <property type="entry name" value="SLH_dom"/>
</dbReference>
<organism evidence="4 5">
    <name type="scientific">Aerosakkonema funiforme FACHB-1375</name>
    <dbReference type="NCBI Taxonomy" id="2949571"/>
    <lineage>
        <taxon>Bacteria</taxon>
        <taxon>Bacillati</taxon>
        <taxon>Cyanobacteriota</taxon>
        <taxon>Cyanophyceae</taxon>
        <taxon>Oscillatoriophycideae</taxon>
        <taxon>Aerosakkonematales</taxon>
        <taxon>Aerosakkonemataceae</taxon>
        <taxon>Aerosakkonema</taxon>
    </lineage>
</organism>
<dbReference type="GO" id="GO:0008643">
    <property type="term" value="P:carbohydrate transport"/>
    <property type="evidence" value="ECO:0007669"/>
    <property type="project" value="InterPro"/>
</dbReference>
<reference evidence="4" key="1">
    <citation type="journal article" date="2015" name="ISME J.">
        <title>Draft Genome Sequence of Streptomyces incarnatus NRRL8089, which Produces the Nucleoside Antibiotic Sinefungin.</title>
        <authorList>
            <person name="Oshima K."/>
            <person name="Hattori M."/>
            <person name="Shimizu H."/>
            <person name="Fukuda K."/>
            <person name="Nemoto M."/>
            <person name="Inagaki K."/>
            <person name="Tamura T."/>
        </authorList>
    </citation>
    <scope>NUCLEOTIDE SEQUENCE</scope>
    <source>
        <strain evidence="4">FACHB-1375</strain>
    </source>
</reference>
<dbReference type="InterPro" id="IPR038673">
    <property type="entry name" value="OprB_sf"/>
</dbReference>
<feature type="domain" description="SLH" evidence="3">
    <location>
        <begin position="107"/>
        <end position="171"/>
    </location>
</feature>
<dbReference type="PANTHER" id="PTHR43308:SF1">
    <property type="entry name" value="OUTER MEMBRANE PROTEIN ALPHA"/>
    <property type="match status" value="1"/>
</dbReference>
<evidence type="ECO:0000313" key="5">
    <source>
        <dbReference type="Proteomes" id="UP000641646"/>
    </source>
</evidence>
<reference evidence="4" key="2">
    <citation type="submission" date="2020-08" db="EMBL/GenBank/DDBJ databases">
        <authorList>
            <person name="Chen M."/>
            <person name="Teng W."/>
            <person name="Zhao L."/>
            <person name="Hu C."/>
            <person name="Zhou Y."/>
            <person name="Han B."/>
            <person name="Song L."/>
            <person name="Shu W."/>
        </authorList>
    </citation>
    <scope>NUCLEOTIDE SEQUENCE</scope>
    <source>
        <strain evidence="4">FACHB-1375</strain>
    </source>
</reference>
<comment type="caution">
    <text evidence="4">The sequence shown here is derived from an EMBL/GenBank/DDBJ whole genome shotgun (WGS) entry which is preliminary data.</text>
</comment>